<dbReference type="Pfam" id="PF00005">
    <property type="entry name" value="ABC_tran"/>
    <property type="match status" value="2"/>
</dbReference>
<organism evidence="11 12">
    <name type="scientific">Zymoseptoria brevis</name>
    <dbReference type="NCBI Taxonomy" id="1047168"/>
    <lineage>
        <taxon>Eukaryota</taxon>
        <taxon>Fungi</taxon>
        <taxon>Dikarya</taxon>
        <taxon>Ascomycota</taxon>
        <taxon>Pezizomycotina</taxon>
        <taxon>Dothideomycetes</taxon>
        <taxon>Dothideomycetidae</taxon>
        <taxon>Mycosphaerellales</taxon>
        <taxon>Mycosphaerellaceae</taxon>
        <taxon>Zymoseptoria</taxon>
    </lineage>
</organism>
<keyword evidence="6 8" id="KW-1133">Transmembrane helix</keyword>
<dbReference type="GO" id="GO:0016020">
    <property type="term" value="C:membrane"/>
    <property type="evidence" value="ECO:0007669"/>
    <property type="project" value="UniProtKB-SubCell"/>
</dbReference>
<dbReference type="FunFam" id="1.20.1560.10:FF:000066">
    <property type="entry name" value="ABC multidrug transporter (Eurofung)"/>
    <property type="match status" value="1"/>
</dbReference>
<dbReference type="FunFam" id="3.40.50.300:FF:000163">
    <property type="entry name" value="Multidrug resistance-associated protein member 4"/>
    <property type="match status" value="1"/>
</dbReference>
<keyword evidence="5" id="KW-0067">ATP-binding</keyword>
<dbReference type="CDD" id="cd03250">
    <property type="entry name" value="ABCC_MRP_domain1"/>
    <property type="match status" value="1"/>
</dbReference>
<dbReference type="SMART" id="SM00382">
    <property type="entry name" value="AAA"/>
    <property type="match status" value="2"/>
</dbReference>
<dbReference type="InterPro" id="IPR017871">
    <property type="entry name" value="ABC_transporter-like_CS"/>
</dbReference>
<proteinExistence type="predicted"/>
<dbReference type="STRING" id="1047168.A0A0F4GAN8"/>
<evidence type="ECO:0000259" key="9">
    <source>
        <dbReference type="PROSITE" id="PS50893"/>
    </source>
</evidence>
<dbReference type="PROSITE" id="PS00211">
    <property type="entry name" value="ABC_TRANSPORTER_1"/>
    <property type="match status" value="1"/>
</dbReference>
<dbReference type="SUPFAM" id="SSF52540">
    <property type="entry name" value="P-loop containing nucleoside triphosphate hydrolases"/>
    <property type="match status" value="2"/>
</dbReference>
<dbReference type="CDD" id="cd18580">
    <property type="entry name" value="ABC_6TM_ABCC_D2"/>
    <property type="match status" value="1"/>
</dbReference>
<keyword evidence="7 8" id="KW-0472">Membrane</keyword>
<feature type="domain" description="ABC transmembrane type-1" evidence="10">
    <location>
        <begin position="119"/>
        <end position="394"/>
    </location>
</feature>
<evidence type="ECO:0000256" key="3">
    <source>
        <dbReference type="ARBA" id="ARBA00022692"/>
    </source>
</evidence>
<evidence type="ECO:0000256" key="5">
    <source>
        <dbReference type="ARBA" id="ARBA00022840"/>
    </source>
</evidence>
<keyword evidence="4" id="KW-0547">Nucleotide-binding</keyword>
<dbReference type="EMBL" id="LAFY01004153">
    <property type="protein sequence ID" value="KJX94441.1"/>
    <property type="molecule type" value="Genomic_DNA"/>
</dbReference>
<dbReference type="PROSITE" id="PS50893">
    <property type="entry name" value="ABC_TRANSPORTER_2"/>
    <property type="match status" value="2"/>
</dbReference>
<dbReference type="Gene3D" id="3.40.50.300">
    <property type="entry name" value="P-loop containing nucleotide triphosphate hydrolases"/>
    <property type="match status" value="2"/>
</dbReference>
<dbReference type="InterPro" id="IPR036640">
    <property type="entry name" value="ABC1_TM_sf"/>
</dbReference>
<dbReference type="CDD" id="cd18579">
    <property type="entry name" value="ABC_6TM_ABCC_D1"/>
    <property type="match status" value="1"/>
</dbReference>
<dbReference type="GO" id="GO:0016887">
    <property type="term" value="F:ATP hydrolysis activity"/>
    <property type="evidence" value="ECO:0007669"/>
    <property type="project" value="InterPro"/>
</dbReference>
<feature type="transmembrane region" description="Helical" evidence="8">
    <location>
        <begin position="365"/>
        <end position="385"/>
    </location>
</feature>
<evidence type="ECO:0000256" key="7">
    <source>
        <dbReference type="ARBA" id="ARBA00023136"/>
    </source>
</evidence>
<accession>A0A0F4GAN8</accession>
<dbReference type="PANTHER" id="PTHR24223">
    <property type="entry name" value="ATP-BINDING CASSETTE SUB-FAMILY C"/>
    <property type="match status" value="1"/>
</dbReference>
<name>A0A0F4GAN8_9PEZI</name>
<sequence length="1260" mass="138746">MDSTLLPDTGTLDTGMLDLSFDWVGMAMSPSDAMLDQAGDPQDELLMSMPLHANDVRINLTEPVLSNTFDDGDLPTEVHQELVQSMQSSAGPLQGRFDLLIATSRAFAGSALSGALPRLCFTFFTFCQPFLLSKTVNWVGQMESQRAEGNGLIVAWTAILLGIAVSKSVYEYQSTRFATRIRGGLVALIYHRTLQCRVSESGEVTAISVFGTDIERVVAGAETLHEVWASLLEVCIASWLLERHIFLAFLAPVMLVSAFLFLTGKVAVSANKTQRLWLDKVQSRLKVMSIVLDGVKPWKMLGLDRQVFDLLGNLRKEEVMASQGYRKVLVGILLLSNTPIVLAPTVTFALYVIIVLYWQDTTLEVAQAFTSLALISLLVTPVVIFTQALPTVVQCLSCFDRIQEFCGYSKAPLQSAAAQEDSRISRSRPHSSIALQPLDSAQDEHEVKLNGENFSWGPSAPSVLSQVDFELKTGRTVAITGPIGSGKTSLLLAILGELRSQNGTASSLASGVAYCAQAPWLQEGTIRHNIVGYSTWNPVWYETVKERCGLVEDMEWLPDRDDTEIASNGTNLSGGQKHRVALARAVYSRNRVVMLDDIFSSMDVHASEKIFASLLGPEGLLRLQKASVILVTHSPLLASRTDEVVVLDSGKISTVQVPYRMAGISSTRHEVSTDEPTALEIRQKHPQSLVAKGQEVMEDQSRKKGNFALYSYYFRACGHLAVGGYFGFMTLWMFFTEFATVWMKWWSEANAIHPNADIGMYMSIYATFGVLGAICACTAAWLQFIFMISRSAVKLHKDLLEATIGAPFRFLGTTTTGEILNRFGTDLELIDMELPMVFGNFASSTYIAVFSRYLAIGVPILASVLFGIQLLYLRTSRQMRLLGIEAKAPLYSYFQESIAGAVTIRAFKQQQHHRQHFCDLLDASQRPRYLQNCIQHCLEFALSTISAGLGITIVAIMVTWHQEFSAGDAGVSLVVVIGFGSMLVRLVTNWTKMESSIGAIARVTRFVNEASIEVGQSNTPPSPTWPSAGAVSFDRMTASYDLNRKSRVLEQISIKIEPHQHVAICGHSGSGKSALLLSMLKMVHLDSGRIVIDNIDLSTIGPSDVRRCINVIPQDPFLVPGSIRMNVDPWHTASDDVIREALVRVRLWVHVNALGGLDATAAEGNFSAGQMQLLFLARALTRDTRVLLIDEAMSSVDLDTQGIMQDIIDTDFRQTTVLAVMHRLEHIRHYDKVVVLSKGRLTSYGDAADFQITDLLSAEP</sequence>
<dbReference type="AlphaFoldDB" id="A0A0F4GAN8"/>
<evidence type="ECO:0000256" key="8">
    <source>
        <dbReference type="SAM" id="Phobius"/>
    </source>
</evidence>
<dbReference type="OrthoDB" id="6500128at2759"/>
<dbReference type="InterPro" id="IPR044726">
    <property type="entry name" value="ABCC_6TM_D2"/>
</dbReference>
<evidence type="ECO:0000259" key="10">
    <source>
        <dbReference type="PROSITE" id="PS50929"/>
    </source>
</evidence>
<gene>
    <name evidence="11" type="ORF">TI39_contig4194g00001</name>
</gene>
<dbReference type="InterPro" id="IPR011527">
    <property type="entry name" value="ABC1_TM_dom"/>
</dbReference>
<evidence type="ECO:0000313" key="11">
    <source>
        <dbReference type="EMBL" id="KJX94441.1"/>
    </source>
</evidence>
<dbReference type="FunFam" id="1.20.1560.10:FF:000055">
    <property type="entry name" value="ABC multidrug transporter (Eurofung)"/>
    <property type="match status" value="1"/>
</dbReference>
<dbReference type="Proteomes" id="UP000033647">
    <property type="component" value="Unassembled WGS sequence"/>
</dbReference>
<dbReference type="PROSITE" id="PS50929">
    <property type="entry name" value="ABC_TM1F"/>
    <property type="match status" value="2"/>
</dbReference>
<feature type="domain" description="ABC transporter" evidence="9">
    <location>
        <begin position="1031"/>
        <end position="1260"/>
    </location>
</feature>
<dbReference type="SUPFAM" id="SSF90123">
    <property type="entry name" value="ABC transporter transmembrane region"/>
    <property type="match status" value="2"/>
</dbReference>
<comment type="subcellular location">
    <subcellularLocation>
        <location evidence="1">Membrane</location>
        <topology evidence="1">Multi-pass membrane protein</topology>
    </subcellularLocation>
</comment>
<dbReference type="InterPro" id="IPR044746">
    <property type="entry name" value="ABCC_6TM_D1"/>
</dbReference>
<evidence type="ECO:0000313" key="12">
    <source>
        <dbReference type="Proteomes" id="UP000033647"/>
    </source>
</evidence>
<feature type="transmembrane region" description="Helical" evidence="8">
    <location>
        <begin position="937"/>
        <end position="957"/>
    </location>
</feature>
<evidence type="ECO:0000256" key="6">
    <source>
        <dbReference type="ARBA" id="ARBA00022989"/>
    </source>
</evidence>
<keyword evidence="3 8" id="KW-0812">Transmembrane</keyword>
<comment type="caution">
    <text evidence="11">The sequence shown here is derived from an EMBL/GenBank/DDBJ whole genome shotgun (WGS) entry which is preliminary data.</text>
</comment>
<dbReference type="InterPro" id="IPR003439">
    <property type="entry name" value="ABC_transporter-like_ATP-bd"/>
</dbReference>
<dbReference type="Gene3D" id="1.20.1560.10">
    <property type="entry name" value="ABC transporter type 1, transmembrane domain"/>
    <property type="match status" value="2"/>
</dbReference>
<evidence type="ECO:0000256" key="2">
    <source>
        <dbReference type="ARBA" id="ARBA00022448"/>
    </source>
</evidence>
<feature type="domain" description="ABC transporter" evidence="9">
    <location>
        <begin position="449"/>
        <end position="674"/>
    </location>
</feature>
<feature type="transmembrane region" description="Helical" evidence="8">
    <location>
        <begin position="969"/>
        <end position="987"/>
    </location>
</feature>
<feature type="transmembrane region" description="Helical" evidence="8">
    <location>
        <begin position="764"/>
        <end position="788"/>
    </location>
</feature>
<reference evidence="11 12" key="1">
    <citation type="submission" date="2015-03" db="EMBL/GenBank/DDBJ databases">
        <title>RNA-seq based gene annotation and comparative genomics of four Zymoseptoria species reveal species-specific pathogenicity related genes and transposable element activity.</title>
        <authorList>
            <person name="Grandaubert J."/>
            <person name="Bhattacharyya A."/>
            <person name="Stukenbrock E.H."/>
        </authorList>
    </citation>
    <scope>NUCLEOTIDE SEQUENCE [LARGE SCALE GENOMIC DNA]</scope>
    <source>
        <strain evidence="11 12">Zb18110</strain>
    </source>
</reference>
<dbReference type="GO" id="GO:0140359">
    <property type="term" value="F:ABC-type transporter activity"/>
    <property type="evidence" value="ECO:0007669"/>
    <property type="project" value="InterPro"/>
</dbReference>
<feature type="transmembrane region" description="Helical" evidence="8">
    <location>
        <begin position="853"/>
        <end position="873"/>
    </location>
</feature>
<feature type="transmembrane region" description="Helical" evidence="8">
    <location>
        <begin position="712"/>
        <end position="735"/>
    </location>
</feature>
<feature type="transmembrane region" description="Helical" evidence="8">
    <location>
        <begin position="328"/>
        <end position="359"/>
    </location>
</feature>
<evidence type="ECO:0000256" key="4">
    <source>
        <dbReference type="ARBA" id="ARBA00022741"/>
    </source>
</evidence>
<dbReference type="InterPro" id="IPR003593">
    <property type="entry name" value="AAA+_ATPase"/>
</dbReference>
<dbReference type="InterPro" id="IPR027417">
    <property type="entry name" value="P-loop_NTPase"/>
</dbReference>
<dbReference type="GO" id="GO:0005524">
    <property type="term" value="F:ATP binding"/>
    <property type="evidence" value="ECO:0007669"/>
    <property type="project" value="UniProtKB-KW"/>
</dbReference>
<feature type="domain" description="ABC transmembrane type-1" evidence="10">
    <location>
        <begin position="726"/>
        <end position="995"/>
    </location>
</feature>
<evidence type="ECO:0000256" key="1">
    <source>
        <dbReference type="ARBA" id="ARBA00004141"/>
    </source>
</evidence>
<keyword evidence="12" id="KW-1185">Reference proteome</keyword>
<dbReference type="InterPro" id="IPR050173">
    <property type="entry name" value="ABC_transporter_C-like"/>
</dbReference>
<protein>
    <submittedName>
        <fullName evidence="11">ABC multidrug transporter like protein</fullName>
    </submittedName>
</protein>
<keyword evidence="2" id="KW-0813">Transport</keyword>
<feature type="transmembrane region" description="Helical" evidence="8">
    <location>
        <begin position="245"/>
        <end position="268"/>
    </location>
</feature>
<dbReference type="PANTHER" id="PTHR24223:SF404">
    <property type="entry name" value="ABC MULTIDRUG TRANSPORTER (EUROFUNG)-RELATED"/>
    <property type="match status" value="1"/>
</dbReference>
<dbReference type="Pfam" id="PF00664">
    <property type="entry name" value="ABC_membrane"/>
    <property type="match status" value="1"/>
</dbReference>